<dbReference type="EMBL" id="MFAQ01000043">
    <property type="protein sequence ID" value="OGD81474.1"/>
    <property type="molecule type" value="Genomic_DNA"/>
</dbReference>
<dbReference type="SUPFAM" id="SSF47413">
    <property type="entry name" value="lambda repressor-like DNA-binding domains"/>
    <property type="match status" value="1"/>
</dbReference>
<feature type="domain" description="HTH cro/C1-type" evidence="5">
    <location>
        <begin position="15"/>
        <end position="69"/>
    </location>
</feature>
<sequence>MSSATPTRRKLGNKIRKVRKQQNISQEELGFRAGIHRTYVGSIERGEQNVSIDNIHKLARALKVSVSELLG</sequence>
<dbReference type="CDD" id="cd00093">
    <property type="entry name" value="HTH_XRE"/>
    <property type="match status" value="1"/>
</dbReference>
<name>A0A1F5FPK9_9BACT</name>
<dbReference type="Proteomes" id="UP000179237">
    <property type="component" value="Unassembled WGS sequence"/>
</dbReference>
<proteinExistence type="predicted"/>
<dbReference type="InterPro" id="IPR001387">
    <property type="entry name" value="Cro/C1-type_HTH"/>
</dbReference>
<keyword evidence="2" id="KW-0238">DNA-binding</keyword>
<keyword evidence="1" id="KW-0805">Transcription regulation</keyword>
<dbReference type="SMART" id="SM00530">
    <property type="entry name" value="HTH_XRE"/>
    <property type="match status" value="1"/>
</dbReference>
<dbReference type="InterPro" id="IPR050807">
    <property type="entry name" value="TransReg_Diox_bact_type"/>
</dbReference>
<evidence type="ECO:0000313" key="7">
    <source>
        <dbReference type="Proteomes" id="UP000179237"/>
    </source>
</evidence>
<evidence type="ECO:0000259" key="5">
    <source>
        <dbReference type="PROSITE" id="PS50943"/>
    </source>
</evidence>
<dbReference type="GO" id="GO:0003677">
    <property type="term" value="F:DNA binding"/>
    <property type="evidence" value="ECO:0007669"/>
    <property type="project" value="UniProtKB-KW"/>
</dbReference>
<dbReference type="GO" id="GO:0005829">
    <property type="term" value="C:cytosol"/>
    <property type="evidence" value="ECO:0007669"/>
    <property type="project" value="TreeGrafter"/>
</dbReference>
<gene>
    <name evidence="6" type="ORF">A2572_02490</name>
</gene>
<dbReference type="InterPro" id="IPR010982">
    <property type="entry name" value="Lambda_DNA-bd_dom_sf"/>
</dbReference>
<dbReference type="Pfam" id="PF01381">
    <property type="entry name" value="HTH_3"/>
    <property type="match status" value="1"/>
</dbReference>
<dbReference type="PANTHER" id="PTHR46797">
    <property type="entry name" value="HTH-TYPE TRANSCRIPTIONAL REGULATOR"/>
    <property type="match status" value="1"/>
</dbReference>
<feature type="compositionally biased region" description="Basic residues" evidence="4">
    <location>
        <begin position="7"/>
        <end position="20"/>
    </location>
</feature>
<evidence type="ECO:0000256" key="1">
    <source>
        <dbReference type="ARBA" id="ARBA00023015"/>
    </source>
</evidence>
<evidence type="ECO:0000256" key="4">
    <source>
        <dbReference type="SAM" id="MobiDB-lite"/>
    </source>
</evidence>
<dbReference type="AlphaFoldDB" id="A0A1F5FPK9"/>
<evidence type="ECO:0000256" key="2">
    <source>
        <dbReference type="ARBA" id="ARBA00023125"/>
    </source>
</evidence>
<reference evidence="6 7" key="1">
    <citation type="journal article" date="2016" name="Nat. Commun.">
        <title>Thousands of microbial genomes shed light on interconnected biogeochemical processes in an aquifer system.</title>
        <authorList>
            <person name="Anantharaman K."/>
            <person name="Brown C.T."/>
            <person name="Hug L.A."/>
            <person name="Sharon I."/>
            <person name="Castelle C.J."/>
            <person name="Probst A.J."/>
            <person name="Thomas B.C."/>
            <person name="Singh A."/>
            <person name="Wilkins M.J."/>
            <person name="Karaoz U."/>
            <person name="Brodie E.L."/>
            <person name="Williams K.H."/>
            <person name="Hubbard S.S."/>
            <person name="Banfield J.F."/>
        </authorList>
    </citation>
    <scope>NUCLEOTIDE SEQUENCE [LARGE SCALE GENOMIC DNA]</scope>
</reference>
<organism evidence="6 7">
    <name type="scientific">Candidatus Collierbacteria bacterium RIFOXYD1_FULL_40_9</name>
    <dbReference type="NCBI Taxonomy" id="1817731"/>
    <lineage>
        <taxon>Bacteria</taxon>
        <taxon>Candidatus Collieribacteriota</taxon>
    </lineage>
</organism>
<evidence type="ECO:0000313" key="6">
    <source>
        <dbReference type="EMBL" id="OGD81474.1"/>
    </source>
</evidence>
<protein>
    <submittedName>
        <fullName evidence="6">Transcriptional regulator</fullName>
    </submittedName>
</protein>
<accession>A0A1F5FPK9</accession>
<comment type="caution">
    <text evidence="6">The sequence shown here is derived from an EMBL/GenBank/DDBJ whole genome shotgun (WGS) entry which is preliminary data.</text>
</comment>
<dbReference type="PROSITE" id="PS50943">
    <property type="entry name" value="HTH_CROC1"/>
    <property type="match status" value="1"/>
</dbReference>
<dbReference type="Gene3D" id="1.10.260.40">
    <property type="entry name" value="lambda repressor-like DNA-binding domains"/>
    <property type="match status" value="1"/>
</dbReference>
<feature type="region of interest" description="Disordered" evidence="4">
    <location>
        <begin position="1"/>
        <end position="21"/>
    </location>
</feature>
<dbReference type="PANTHER" id="PTHR46797:SF23">
    <property type="entry name" value="HTH-TYPE TRANSCRIPTIONAL REGULATOR SUTR"/>
    <property type="match status" value="1"/>
</dbReference>
<keyword evidence="3" id="KW-0804">Transcription</keyword>
<evidence type="ECO:0000256" key="3">
    <source>
        <dbReference type="ARBA" id="ARBA00023163"/>
    </source>
</evidence>
<dbReference type="GO" id="GO:0003700">
    <property type="term" value="F:DNA-binding transcription factor activity"/>
    <property type="evidence" value="ECO:0007669"/>
    <property type="project" value="TreeGrafter"/>
</dbReference>